<dbReference type="PANTHER" id="PTHR22891">
    <property type="entry name" value="EUKARYOTIC TRANSLATION INITIATION FACTOR 2C"/>
    <property type="match status" value="1"/>
</dbReference>
<gene>
    <name evidence="2" type="ORF">CC77DRAFT_994646</name>
</gene>
<dbReference type="AlphaFoldDB" id="A0A177DFW4"/>
<dbReference type="GO" id="GO:0003676">
    <property type="term" value="F:nucleic acid binding"/>
    <property type="evidence" value="ECO:0007669"/>
    <property type="project" value="InterPro"/>
</dbReference>
<keyword evidence="3" id="KW-1185">Reference proteome</keyword>
<dbReference type="SUPFAM" id="SSF101690">
    <property type="entry name" value="PAZ domain"/>
    <property type="match status" value="1"/>
</dbReference>
<dbReference type="Proteomes" id="UP000077248">
    <property type="component" value="Unassembled WGS sequence"/>
</dbReference>
<dbReference type="InterPro" id="IPR012337">
    <property type="entry name" value="RNaseH-like_sf"/>
</dbReference>
<dbReference type="GeneID" id="29122044"/>
<dbReference type="Gene3D" id="3.30.420.10">
    <property type="entry name" value="Ribonuclease H-like superfamily/Ribonuclease H"/>
    <property type="match status" value="1"/>
</dbReference>
<organism evidence="2 3">
    <name type="scientific">Alternaria alternata</name>
    <name type="common">Alternaria rot fungus</name>
    <name type="synonym">Torula alternata</name>
    <dbReference type="NCBI Taxonomy" id="5599"/>
    <lineage>
        <taxon>Eukaryota</taxon>
        <taxon>Fungi</taxon>
        <taxon>Dikarya</taxon>
        <taxon>Ascomycota</taxon>
        <taxon>Pezizomycotina</taxon>
        <taxon>Dothideomycetes</taxon>
        <taxon>Pleosporomycetidae</taxon>
        <taxon>Pleosporales</taxon>
        <taxon>Pleosporineae</taxon>
        <taxon>Pleosporaceae</taxon>
        <taxon>Alternaria</taxon>
        <taxon>Alternaria sect. Alternaria</taxon>
        <taxon>Alternaria alternata complex</taxon>
    </lineage>
</organism>
<evidence type="ECO:0000259" key="1">
    <source>
        <dbReference type="PROSITE" id="PS50822"/>
    </source>
</evidence>
<dbReference type="OMA" id="ANSAFWR"/>
<dbReference type="PROSITE" id="PS50822">
    <property type="entry name" value="PIWI"/>
    <property type="match status" value="1"/>
</dbReference>
<dbReference type="InterPro" id="IPR036085">
    <property type="entry name" value="PAZ_dom_sf"/>
</dbReference>
<reference evidence="2 3" key="1">
    <citation type="submission" date="2016-05" db="EMBL/GenBank/DDBJ databases">
        <title>Comparative analysis of secretome profiles of manganese(II)-oxidizing ascomycete fungi.</title>
        <authorList>
            <consortium name="DOE Joint Genome Institute"/>
            <person name="Zeiner C.A."/>
            <person name="Purvine S.O."/>
            <person name="Zink E.M."/>
            <person name="Wu S."/>
            <person name="Pasa-Tolic L."/>
            <person name="Chaput D.L."/>
            <person name="Haridas S."/>
            <person name="Grigoriev I.V."/>
            <person name="Santelli C.M."/>
            <person name="Hansel C.M."/>
        </authorList>
    </citation>
    <scope>NUCLEOTIDE SEQUENCE [LARGE SCALE GENOMIC DNA]</scope>
    <source>
        <strain evidence="2 3">SRC1lrK2f</strain>
    </source>
</reference>
<dbReference type="SMART" id="SM00950">
    <property type="entry name" value="Piwi"/>
    <property type="match status" value="1"/>
</dbReference>
<name>A0A177DFW4_ALTAL</name>
<dbReference type="KEGG" id="aalt:CC77DRAFT_994646"/>
<dbReference type="STRING" id="5599.A0A177DFW4"/>
<evidence type="ECO:0000313" key="3">
    <source>
        <dbReference type="Proteomes" id="UP000077248"/>
    </source>
</evidence>
<dbReference type="InterPro" id="IPR036397">
    <property type="entry name" value="RNaseH_sf"/>
</dbReference>
<dbReference type="RefSeq" id="XP_018383393.1">
    <property type="nucleotide sequence ID" value="XM_018536450.1"/>
</dbReference>
<feature type="domain" description="Piwi" evidence="1">
    <location>
        <begin position="366"/>
        <end position="528"/>
    </location>
</feature>
<sequence length="628" mass="71553">MLSDQPHTEVATQSSAFGLNAVASVASAVPTTNLQDAPVVNFGELTRYNRAPGSSAYANGNSDLVDTGELNGELERLKDTALQYPIRQSLRERPKKGEVLTNYFKISIDPQTTFYEYQVLGIPDSESRAGKKRYMDTAIRNVPFLYSNRDVFATDNFYVRNAYFDLKTNEGNAVAPLRALRGYSYRVHSTLGNILLNVSPANSAFWRPLLVSQIYQNGSGPFGNSKDHVKRALRGVRVYIDYSRETKDKKCKHPKCNDPNCSTTIPPDKFSARTSSNMDGQHARIKTIRGFGKACSEQTFLWEHKDVYGNIITGQSVQPTVQEYQQRQYARVLQHPGLPAVNIIPCLGDMLIEGLSEWCRLHRRFPENVLYYRDGVSDTQYDEVITKELSTIKNAFIGVAKQFKKPVPEFKTTAVIVTKRHNTRFFPRQKDDEMRGNGNCKPGLLVESSITSPYYTDFYLQSHNAIKGTARSSHYFVLQNEMGIEISDLEDLTHNLCHTYVRATTGVSYASPAYYADRLAERGRCYLREWFNPSNTKRNAYETHCQQVEADVEAARNRPQRTGNHKKTPAEIQEDKADREQVLQQMRDYIWPVVETRWNTPIHDLAESGFRPNAKAKYDHLKGTMYWM</sequence>
<dbReference type="InterPro" id="IPR003165">
    <property type="entry name" value="Piwi"/>
</dbReference>
<accession>A0A177DFW4</accession>
<dbReference type="SUPFAM" id="SSF53098">
    <property type="entry name" value="Ribonuclease H-like"/>
    <property type="match status" value="1"/>
</dbReference>
<evidence type="ECO:0000313" key="2">
    <source>
        <dbReference type="EMBL" id="OAG17972.1"/>
    </source>
</evidence>
<proteinExistence type="predicted"/>
<dbReference type="EMBL" id="KV441485">
    <property type="protein sequence ID" value="OAG17972.1"/>
    <property type="molecule type" value="Genomic_DNA"/>
</dbReference>
<dbReference type="Pfam" id="PF02171">
    <property type="entry name" value="Piwi"/>
    <property type="match status" value="1"/>
</dbReference>
<dbReference type="VEuPathDB" id="FungiDB:CC77DRAFT_994646"/>
<protein>
    <submittedName>
        <fullName evidence="2">Piwi-domain-containing protein</fullName>
    </submittedName>
</protein>